<dbReference type="Proteomes" id="UP000615446">
    <property type="component" value="Unassembled WGS sequence"/>
</dbReference>
<evidence type="ECO:0000256" key="1">
    <source>
        <dbReference type="SAM" id="MobiDB-lite"/>
    </source>
</evidence>
<sequence>MIRKIKKKNEEVESFQELNQTFGKRMESIQKKEEDEKNTNDKRELNANPKIKSKWTGLTGMPEVQRRWASE</sequence>
<comment type="caution">
    <text evidence="2">The sequence shown here is derived from an EMBL/GenBank/DDBJ whole genome shotgun (WGS) entry which is preliminary data.</text>
</comment>
<evidence type="ECO:0000313" key="3">
    <source>
        <dbReference type="Proteomes" id="UP000615446"/>
    </source>
</evidence>
<dbReference type="AlphaFoldDB" id="A0A8H3MG20"/>
<feature type="compositionally biased region" description="Basic and acidic residues" evidence="1">
    <location>
        <begin position="24"/>
        <end position="45"/>
    </location>
</feature>
<accession>A0A8H3MG20</accession>
<organism evidence="2 3">
    <name type="scientific">Rhizophagus clarus</name>
    <dbReference type="NCBI Taxonomy" id="94130"/>
    <lineage>
        <taxon>Eukaryota</taxon>
        <taxon>Fungi</taxon>
        <taxon>Fungi incertae sedis</taxon>
        <taxon>Mucoromycota</taxon>
        <taxon>Glomeromycotina</taxon>
        <taxon>Glomeromycetes</taxon>
        <taxon>Glomerales</taxon>
        <taxon>Glomeraceae</taxon>
        <taxon>Rhizophagus</taxon>
    </lineage>
</organism>
<proteinExistence type="predicted"/>
<dbReference type="EMBL" id="BLAL01000319">
    <property type="protein sequence ID" value="GET03277.1"/>
    <property type="molecule type" value="Genomic_DNA"/>
</dbReference>
<gene>
    <name evidence="2" type="ORF">RCL2_002962300</name>
</gene>
<name>A0A8H3MG20_9GLOM</name>
<evidence type="ECO:0000313" key="2">
    <source>
        <dbReference type="EMBL" id="GET03277.1"/>
    </source>
</evidence>
<reference evidence="2" key="1">
    <citation type="submission" date="2019-10" db="EMBL/GenBank/DDBJ databases">
        <title>Conservation and host-specific expression of non-tandemly repeated heterogenous ribosome RNA gene in arbuscular mycorrhizal fungi.</title>
        <authorList>
            <person name="Maeda T."/>
            <person name="Kobayashi Y."/>
            <person name="Nakagawa T."/>
            <person name="Ezawa T."/>
            <person name="Yamaguchi K."/>
            <person name="Bino T."/>
            <person name="Nishimoto Y."/>
            <person name="Shigenobu S."/>
            <person name="Kawaguchi M."/>
        </authorList>
    </citation>
    <scope>NUCLEOTIDE SEQUENCE</scope>
    <source>
        <strain evidence="2">HR1</strain>
    </source>
</reference>
<protein>
    <submittedName>
        <fullName evidence="2">Uncharacterized protein</fullName>
    </submittedName>
</protein>
<feature type="region of interest" description="Disordered" evidence="1">
    <location>
        <begin position="1"/>
        <end position="71"/>
    </location>
</feature>